<dbReference type="GO" id="GO:0016757">
    <property type="term" value="F:glycosyltransferase activity"/>
    <property type="evidence" value="ECO:0007669"/>
    <property type="project" value="InterPro"/>
</dbReference>
<feature type="transmembrane region" description="Helical" evidence="2">
    <location>
        <begin position="72"/>
        <end position="96"/>
    </location>
</feature>
<dbReference type="SUPFAM" id="SSF53756">
    <property type="entry name" value="UDP-Glycosyltransferase/glycogen phosphorylase"/>
    <property type="match status" value="1"/>
</dbReference>
<dbReference type="EMBL" id="MHQD01000035">
    <property type="protein sequence ID" value="OGZ95358.1"/>
    <property type="molecule type" value="Genomic_DNA"/>
</dbReference>
<keyword evidence="1" id="KW-0808">Transferase</keyword>
<dbReference type="CDD" id="cd03801">
    <property type="entry name" value="GT4_PimA-like"/>
    <property type="match status" value="1"/>
</dbReference>
<evidence type="ECO:0000256" key="1">
    <source>
        <dbReference type="ARBA" id="ARBA00022679"/>
    </source>
</evidence>
<proteinExistence type="predicted"/>
<reference evidence="4 5" key="1">
    <citation type="journal article" date="2016" name="Nat. Commun.">
        <title>Thousands of microbial genomes shed light on interconnected biogeochemical processes in an aquifer system.</title>
        <authorList>
            <person name="Anantharaman K."/>
            <person name="Brown C.T."/>
            <person name="Hug L.A."/>
            <person name="Sharon I."/>
            <person name="Castelle C.J."/>
            <person name="Probst A.J."/>
            <person name="Thomas B.C."/>
            <person name="Singh A."/>
            <person name="Wilkins M.J."/>
            <person name="Karaoz U."/>
            <person name="Brodie E.L."/>
            <person name="Williams K.H."/>
            <person name="Hubbard S.S."/>
            <person name="Banfield J.F."/>
        </authorList>
    </citation>
    <scope>NUCLEOTIDE SEQUENCE [LARGE SCALE GENOMIC DNA]</scope>
</reference>
<dbReference type="Proteomes" id="UP000178574">
    <property type="component" value="Unassembled WGS sequence"/>
</dbReference>
<organism evidence="4 5">
    <name type="scientific">Candidatus Sungbacteria bacterium RIFCSPHIGHO2_01_FULL_50_25</name>
    <dbReference type="NCBI Taxonomy" id="1802265"/>
    <lineage>
        <taxon>Bacteria</taxon>
        <taxon>Candidatus Sungiibacteriota</taxon>
    </lineage>
</organism>
<gene>
    <name evidence="4" type="ORF">A2847_00220</name>
</gene>
<evidence type="ECO:0000256" key="2">
    <source>
        <dbReference type="SAM" id="Phobius"/>
    </source>
</evidence>
<evidence type="ECO:0000259" key="3">
    <source>
        <dbReference type="Pfam" id="PF00534"/>
    </source>
</evidence>
<evidence type="ECO:0000313" key="4">
    <source>
        <dbReference type="EMBL" id="OGZ95358.1"/>
    </source>
</evidence>
<feature type="domain" description="Glycosyl transferase family 1" evidence="3">
    <location>
        <begin position="193"/>
        <end position="363"/>
    </location>
</feature>
<accession>A0A1G2KAB9</accession>
<dbReference type="PANTHER" id="PTHR46401:SF2">
    <property type="entry name" value="GLYCOSYLTRANSFERASE WBBK-RELATED"/>
    <property type="match status" value="1"/>
</dbReference>
<dbReference type="GO" id="GO:0009103">
    <property type="term" value="P:lipopolysaccharide biosynthetic process"/>
    <property type="evidence" value="ECO:0007669"/>
    <property type="project" value="TreeGrafter"/>
</dbReference>
<name>A0A1G2KAB9_9BACT</name>
<dbReference type="InterPro" id="IPR001296">
    <property type="entry name" value="Glyco_trans_1"/>
</dbReference>
<sequence length="389" mass="45168">MKLIYISHMRFPSERTHSTFAMKTCESFARKGIDVELWVPRRRNAAFIGVDPFAYHGIAKLFRIRRFPALDLIRYAGPYGNFILASTFGVCIFFYAVAARLHRSALFYGHDPYDMVLLFLIRARVFVEIHEIYGSYTRYPRFIRWIFSSMAGCITTNRHKKNALRDITGIPDQRIMYVQNAVDVGRFQIELPREEARMRLKLPLHKKIFLYTGHLFDWKGRDTLFEAHRFLNGEEMLYLVGGTQRDSSEFQRRVDQAHAENIVLIGERPHGEIPLWLRAADVLLVPHSGKFDIARFEASPVKLFEYMASGRPIVVSDLPSIREIADGSMVWLCEPDNPKSFVDSIHSALAEKTESEHKAKKAREEVLQYTWEMRSQRIIDFIRSVSGVI</sequence>
<evidence type="ECO:0000313" key="5">
    <source>
        <dbReference type="Proteomes" id="UP000178574"/>
    </source>
</evidence>
<keyword evidence="2" id="KW-1133">Transmembrane helix</keyword>
<protein>
    <recommendedName>
        <fullName evidence="3">Glycosyl transferase family 1 domain-containing protein</fullName>
    </recommendedName>
</protein>
<dbReference type="Gene3D" id="3.40.50.2000">
    <property type="entry name" value="Glycogen Phosphorylase B"/>
    <property type="match status" value="2"/>
</dbReference>
<dbReference type="Pfam" id="PF00534">
    <property type="entry name" value="Glycos_transf_1"/>
    <property type="match status" value="1"/>
</dbReference>
<dbReference type="AlphaFoldDB" id="A0A1G2KAB9"/>
<dbReference type="PANTHER" id="PTHR46401">
    <property type="entry name" value="GLYCOSYLTRANSFERASE WBBK-RELATED"/>
    <property type="match status" value="1"/>
</dbReference>
<comment type="caution">
    <text evidence="4">The sequence shown here is derived from an EMBL/GenBank/DDBJ whole genome shotgun (WGS) entry which is preliminary data.</text>
</comment>
<keyword evidence="2" id="KW-0472">Membrane</keyword>
<keyword evidence="2" id="KW-0812">Transmembrane</keyword>